<protein>
    <submittedName>
        <fullName evidence="2">DEAD/DEAH box helicase domain-containing protein</fullName>
    </submittedName>
</protein>
<organism evidence="2">
    <name type="scientific">gut metagenome</name>
    <dbReference type="NCBI Taxonomy" id="749906"/>
    <lineage>
        <taxon>unclassified sequences</taxon>
        <taxon>metagenomes</taxon>
        <taxon>organismal metagenomes</taxon>
    </lineage>
</organism>
<dbReference type="GO" id="GO:0043138">
    <property type="term" value="F:3'-5' DNA helicase activity"/>
    <property type="evidence" value="ECO:0007669"/>
    <property type="project" value="TreeGrafter"/>
</dbReference>
<keyword evidence="2" id="KW-0347">Helicase</keyword>
<name>J9G9S3_9ZZZZ</name>
<dbReference type="InterPro" id="IPR027417">
    <property type="entry name" value="P-loop_NTPase"/>
</dbReference>
<dbReference type="AlphaFoldDB" id="J9G9S3"/>
<dbReference type="GO" id="GO:0005694">
    <property type="term" value="C:chromosome"/>
    <property type="evidence" value="ECO:0007669"/>
    <property type="project" value="TreeGrafter"/>
</dbReference>
<dbReference type="GO" id="GO:0009378">
    <property type="term" value="F:four-way junction helicase activity"/>
    <property type="evidence" value="ECO:0007669"/>
    <property type="project" value="TreeGrafter"/>
</dbReference>
<sequence>MCATKAFGMGIDVSDIQEVYHHAPTGCLSDYVQEIGRLARDPHIKGIAKIDFSEKDFRYIRKLHGLSAIKPYQLIQVLKKLMAIYRLNGEKRNMLISASDFAYIFPLATEDSVEPKFKKLVAPAEQ</sequence>
<dbReference type="GO" id="GO:0000724">
    <property type="term" value="P:double-strand break repair via homologous recombination"/>
    <property type="evidence" value="ECO:0007669"/>
    <property type="project" value="TreeGrafter"/>
</dbReference>
<reference evidence="2" key="1">
    <citation type="journal article" date="2012" name="PLoS ONE">
        <title>Gene sets for utilization of primary and secondary nutrition supplies in the distal gut of endangered iberian lynx.</title>
        <authorList>
            <person name="Alcaide M."/>
            <person name="Messina E."/>
            <person name="Richter M."/>
            <person name="Bargiela R."/>
            <person name="Peplies J."/>
            <person name="Huws S.A."/>
            <person name="Newbold C.J."/>
            <person name="Golyshin P.N."/>
            <person name="Simon M.A."/>
            <person name="Lopez G."/>
            <person name="Yakimov M.M."/>
            <person name="Ferrer M."/>
        </authorList>
    </citation>
    <scope>NUCLEOTIDE SEQUENCE</scope>
</reference>
<evidence type="ECO:0000313" key="2">
    <source>
        <dbReference type="EMBL" id="EJX03579.1"/>
    </source>
</evidence>
<dbReference type="SUPFAM" id="SSF52540">
    <property type="entry name" value="P-loop containing nucleoside triphosphate hydrolases"/>
    <property type="match status" value="1"/>
</dbReference>
<evidence type="ECO:0000259" key="1">
    <source>
        <dbReference type="PROSITE" id="PS51194"/>
    </source>
</evidence>
<proteinExistence type="predicted"/>
<accession>J9G9S3</accession>
<dbReference type="PROSITE" id="PS51194">
    <property type="entry name" value="HELICASE_CTER"/>
    <property type="match status" value="1"/>
</dbReference>
<dbReference type="Gene3D" id="3.40.50.300">
    <property type="entry name" value="P-loop containing nucleotide triphosphate hydrolases"/>
    <property type="match status" value="1"/>
</dbReference>
<dbReference type="PANTHER" id="PTHR13710:SF149">
    <property type="entry name" value="ATP-DEPENDENT DNA HELICASE TLH2"/>
    <property type="match status" value="1"/>
</dbReference>
<dbReference type="Pfam" id="PF00271">
    <property type="entry name" value="Helicase_C"/>
    <property type="match status" value="1"/>
</dbReference>
<dbReference type="EMBL" id="AMCI01002109">
    <property type="protein sequence ID" value="EJX03579.1"/>
    <property type="molecule type" value="Genomic_DNA"/>
</dbReference>
<comment type="caution">
    <text evidence="2">The sequence shown here is derived from an EMBL/GenBank/DDBJ whole genome shotgun (WGS) entry which is preliminary data.</text>
</comment>
<gene>
    <name evidence="2" type="ORF">EVA_08316</name>
</gene>
<dbReference type="GO" id="GO:0005634">
    <property type="term" value="C:nucleus"/>
    <property type="evidence" value="ECO:0007669"/>
    <property type="project" value="TreeGrafter"/>
</dbReference>
<dbReference type="GO" id="GO:0005737">
    <property type="term" value="C:cytoplasm"/>
    <property type="evidence" value="ECO:0007669"/>
    <property type="project" value="TreeGrafter"/>
</dbReference>
<feature type="domain" description="Helicase C-terminal" evidence="1">
    <location>
        <begin position="1"/>
        <end position="82"/>
    </location>
</feature>
<keyword evidence="2" id="KW-0067">ATP-binding</keyword>
<keyword evidence="2" id="KW-0378">Hydrolase</keyword>
<dbReference type="PANTHER" id="PTHR13710">
    <property type="entry name" value="DNA HELICASE RECQ FAMILY MEMBER"/>
    <property type="match status" value="1"/>
</dbReference>
<keyword evidence="2" id="KW-0547">Nucleotide-binding</keyword>
<dbReference type="InterPro" id="IPR001650">
    <property type="entry name" value="Helicase_C-like"/>
</dbReference>